<gene>
    <name evidence="2" type="primary">ATP8</name>
</gene>
<reference evidence="2" key="1">
    <citation type="journal article" date="2007" name="BMC Evol. Biol.">
        <title>Phylogenetic analysis of mitochondrial protein coding genes confirms the reciprocal paraphyly of Hexapoda and Crustacea.</title>
        <authorList>
            <person name="Carapelli A."/>
            <person name="Lio' P."/>
            <person name="Nardi F."/>
            <person name="van der Wath E."/>
            <person name="Frati F."/>
        </authorList>
    </citation>
    <scope>NUCLEOTIDE SEQUENCE</scope>
</reference>
<dbReference type="CTD" id="4509"/>
<accession>B2BS89</accession>
<dbReference type="GeneID" id="6172343"/>
<sequence>MPQMAPMMWNAIFLSTSLILMVTLSKSYFVLGSKETSNMEGEKTEKLISNKEWMW</sequence>
<dbReference type="RefSeq" id="YP_001798509.1">
    <property type="nucleotide sequence ID" value="NC_010536.1"/>
</dbReference>
<name>B2BS89_SMIVR</name>
<feature type="chain" id="PRO_5002776188" evidence="1">
    <location>
        <begin position="33"/>
        <end position="55"/>
    </location>
</feature>
<evidence type="ECO:0000256" key="1">
    <source>
        <dbReference type="SAM" id="SignalP"/>
    </source>
</evidence>
<keyword evidence="1" id="KW-0732">Signal</keyword>
<feature type="signal peptide" evidence="1">
    <location>
        <begin position="1"/>
        <end position="32"/>
    </location>
</feature>
<dbReference type="AlphaFoldDB" id="B2BS89"/>
<proteinExistence type="predicted"/>
<keyword evidence="2" id="KW-0496">Mitochondrion</keyword>
<evidence type="ECO:0000313" key="2">
    <source>
        <dbReference type="EMBL" id="ABS82045.1"/>
    </source>
</evidence>
<protein>
    <submittedName>
        <fullName evidence="2">ATP synthase F0 subunit 8</fullName>
    </submittedName>
</protein>
<organism evidence="2">
    <name type="scientific">Sminthurus viridis</name>
    <name type="common">Lucerne flea</name>
    <dbReference type="NCBI Taxonomy" id="109609"/>
    <lineage>
        <taxon>Eukaryota</taxon>
        <taxon>Metazoa</taxon>
        <taxon>Ecdysozoa</taxon>
        <taxon>Arthropoda</taxon>
        <taxon>Hexapoda</taxon>
        <taxon>Collembola</taxon>
        <taxon>Symphypleona</taxon>
        <taxon>Sminthuridae</taxon>
        <taxon>Sminthurus</taxon>
    </lineage>
</organism>
<dbReference type="EMBL" id="EU016192">
    <property type="protein sequence ID" value="ABS82045.1"/>
    <property type="molecule type" value="Genomic_DNA"/>
</dbReference>
<geneLocation type="mitochondrion" evidence="2"/>